<accession>A0ABW1TFF7</accession>
<name>A0ABW1TFF7_9LACO</name>
<keyword evidence="2" id="KW-1185">Reference proteome</keyword>
<dbReference type="EMBL" id="JBHSSI010000026">
    <property type="protein sequence ID" value="MFC6260214.1"/>
    <property type="molecule type" value="Genomic_DNA"/>
</dbReference>
<protein>
    <submittedName>
        <fullName evidence="1">Uncharacterized protein</fullName>
    </submittedName>
</protein>
<sequence>MKSEIKDITYLAHSMKRIAHKYGFKVFSADLIAAANDSPYRQSMPKTILFFAENIDHDLIAFLSFWQGGWHPIDNPNKYKLYFHVTHPELTKKQITQFTQELTFLAGTNKKSLKPQDFISKEDWQEIP</sequence>
<gene>
    <name evidence="1" type="ORF">ACFP1C_04580</name>
</gene>
<evidence type="ECO:0000313" key="2">
    <source>
        <dbReference type="Proteomes" id="UP001596283"/>
    </source>
</evidence>
<evidence type="ECO:0000313" key="1">
    <source>
        <dbReference type="EMBL" id="MFC6260214.1"/>
    </source>
</evidence>
<dbReference type="RefSeq" id="WP_382333233.1">
    <property type="nucleotide sequence ID" value="NZ_JBHSSI010000026.1"/>
</dbReference>
<proteinExistence type="predicted"/>
<organism evidence="1 2">
    <name type="scientific">Levilactobacillus fujinensis</name>
    <dbReference type="NCBI Taxonomy" id="2486024"/>
    <lineage>
        <taxon>Bacteria</taxon>
        <taxon>Bacillati</taxon>
        <taxon>Bacillota</taxon>
        <taxon>Bacilli</taxon>
        <taxon>Lactobacillales</taxon>
        <taxon>Lactobacillaceae</taxon>
        <taxon>Levilactobacillus</taxon>
    </lineage>
</organism>
<comment type="caution">
    <text evidence="1">The sequence shown here is derived from an EMBL/GenBank/DDBJ whole genome shotgun (WGS) entry which is preliminary data.</text>
</comment>
<dbReference type="Proteomes" id="UP001596283">
    <property type="component" value="Unassembled WGS sequence"/>
</dbReference>
<reference evidence="2" key="1">
    <citation type="journal article" date="2019" name="Int. J. Syst. Evol. Microbiol.">
        <title>The Global Catalogue of Microorganisms (GCM) 10K type strain sequencing project: providing services to taxonomists for standard genome sequencing and annotation.</title>
        <authorList>
            <consortium name="The Broad Institute Genomics Platform"/>
            <consortium name="The Broad Institute Genome Sequencing Center for Infectious Disease"/>
            <person name="Wu L."/>
            <person name="Ma J."/>
        </authorList>
    </citation>
    <scope>NUCLEOTIDE SEQUENCE [LARGE SCALE GENOMIC DNA]</scope>
    <source>
        <strain evidence="2">CCM 8908</strain>
    </source>
</reference>